<feature type="compositionally biased region" description="Basic and acidic residues" evidence="1">
    <location>
        <begin position="959"/>
        <end position="983"/>
    </location>
</feature>
<protein>
    <submittedName>
        <fullName evidence="2">Tetratricopeptide repeat protein</fullName>
    </submittedName>
</protein>
<gene>
    <name evidence="2" type="ORF">ACIGXA_15350</name>
</gene>
<evidence type="ECO:0000313" key="2">
    <source>
        <dbReference type="EMBL" id="MFI9101890.1"/>
    </source>
</evidence>
<dbReference type="SUPFAM" id="SSF48452">
    <property type="entry name" value="TPR-like"/>
    <property type="match status" value="2"/>
</dbReference>
<dbReference type="InterPro" id="IPR011990">
    <property type="entry name" value="TPR-like_helical_dom_sf"/>
</dbReference>
<dbReference type="Gene3D" id="1.25.40.10">
    <property type="entry name" value="Tetratricopeptide repeat domain"/>
    <property type="match status" value="2"/>
</dbReference>
<accession>A0ABW8C633</accession>
<reference evidence="2 3" key="1">
    <citation type="submission" date="2024-10" db="EMBL/GenBank/DDBJ databases">
        <title>The Natural Products Discovery Center: Release of the First 8490 Sequenced Strains for Exploring Actinobacteria Biosynthetic Diversity.</title>
        <authorList>
            <person name="Kalkreuter E."/>
            <person name="Kautsar S.A."/>
            <person name="Yang D."/>
            <person name="Bader C.D."/>
            <person name="Teijaro C.N."/>
            <person name="Fluegel L."/>
            <person name="Davis C.M."/>
            <person name="Simpson J.R."/>
            <person name="Lauterbach L."/>
            <person name="Steele A.D."/>
            <person name="Gui C."/>
            <person name="Meng S."/>
            <person name="Li G."/>
            <person name="Viehrig K."/>
            <person name="Ye F."/>
            <person name="Su P."/>
            <person name="Kiefer A.F."/>
            <person name="Nichols A."/>
            <person name="Cepeda A.J."/>
            <person name="Yan W."/>
            <person name="Fan B."/>
            <person name="Jiang Y."/>
            <person name="Adhikari A."/>
            <person name="Zheng C.-J."/>
            <person name="Schuster L."/>
            <person name="Cowan T.M."/>
            <person name="Smanski M.J."/>
            <person name="Chevrette M.G."/>
            <person name="De Carvalho L.P.S."/>
            <person name="Shen B."/>
        </authorList>
    </citation>
    <scope>NUCLEOTIDE SEQUENCE [LARGE SCALE GENOMIC DNA]</scope>
    <source>
        <strain evidence="2 3">NPDC053399</strain>
    </source>
</reference>
<organism evidence="2 3">
    <name type="scientific">Streptomyces fildesensis</name>
    <dbReference type="NCBI Taxonomy" id="375757"/>
    <lineage>
        <taxon>Bacteria</taxon>
        <taxon>Bacillati</taxon>
        <taxon>Actinomycetota</taxon>
        <taxon>Actinomycetes</taxon>
        <taxon>Kitasatosporales</taxon>
        <taxon>Streptomycetaceae</taxon>
        <taxon>Streptomyces</taxon>
    </lineage>
</organism>
<comment type="caution">
    <text evidence="2">The sequence shown here is derived from an EMBL/GenBank/DDBJ whole genome shotgun (WGS) entry which is preliminary data.</text>
</comment>
<evidence type="ECO:0000313" key="3">
    <source>
        <dbReference type="Proteomes" id="UP001614394"/>
    </source>
</evidence>
<sequence length="983" mass="105208">MTAAAHEIHQALEENRSARNGTVRNARAEELVALAETTGDRPLLLDALFDLVSAYEYSSERAKMFVPFSRLLRMWDEHPEDFGERAVYQLHWRFKWVSTGMIGYSDIPLESIRRWLVEMGRRYALGGYSQRPVRAAEYSLARHTGDMAAAARSLAAWTAADRDIMSDCRACELNDEGEWHADLGEDELAVAAWAPVLAGEHSCQEEPHRVLALSLLPLVRLGRTDEARANHLRGYRLARGNESLLPSIGRHIEFCALTGNEARGLEILAEHTVHLEGDGTPLSRLHFLGAAAVLVRRLTALGHGDRPVPAPGATTRTAAELLVRTEATITRLARGFDERNGTDTVSTWVTERLGSTPLLDRLPLGVRAARLPEKAPAAAADASSADAAVDSAADRGDDLTELIARARELSRAQRDTAYRAWVAVGRAADRTGTPLDPMVRAEVADHAGMDGLDDPPAALALLTAAAADYEAAGEYGEAAACRGRAAYAMALAGPAQPALAAADAACEQLRELHAKERATTRQLTGALLLRARIRLGTIGQAAAPRAAAAAVEAEVSDVLVLAEAHRDEDRVLGRIADATCLLGRLVAGRGDVRGAAEAFTRASALQQEAGRPWLAVEGEAMLAELALNHGDPHTAARAARSALDLGAGFLTPAHHAHLLTVLAQALADTGQDDEAADQALEGAHWADEAGDGEDTGGWARLVLGGALNRLGRAAEAAAVLETALPDLRAAHHEGRVVQARWWLGECLLQLAEPREAAEQFLLAAEIAKEWEEQQDHANLAHLAADALNRAGLDDQAVQAYERAEQLWRALGRTPAVVRALRARAWIELRAGRPGLPAARRAMESAARTAAAALAAATDEHERDMLRADLADTHLQTGQLLVRGCPGEPGDTDTDGSARAVYEEALAHTGRAVSTYGSRDDRSAAQLVAAWIEADLGRRDAAGDRARAVLADYGDEEGETADRRRAEAGSVLDHTKQPDADPAP</sequence>
<dbReference type="Proteomes" id="UP001614394">
    <property type="component" value="Unassembled WGS sequence"/>
</dbReference>
<feature type="region of interest" description="Disordered" evidence="1">
    <location>
        <begin position="951"/>
        <end position="983"/>
    </location>
</feature>
<dbReference type="RefSeq" id="WP_399648856.1">
    <property type="nucleotide sequence ID" value="NZ_JBITYG010000004.1"/>
</dbReference>
<evidence type="ECO:0000256" key="1">
    <source>
        <dbReference type="SAM" id="MobiDB-lite"/>
    </source>
</evidence>
<dbReference type="EMBL" id="JBITYG010000004">
    <property type="protein sequence ID" value="MFI9101890.1"/>
    <property type="molecule type" value="Genomic_DNA"/>
</dbReference>
<proteinExistence type="predicted"/>
<name>A0ABW8C633_9ACTN</name>
<keyword evidence="3" id="KW-1185">Reference proteome</keyword>